<reference evidence="3 4" key="1">
    <citation type="submission" date="2025-05" db="UniProtKB">
        <authorList>
            <consortium name="RefSeq"/>
        </authorList>
    </citation>
    <scope>IDENTIFICATION</scope>
    <source>
        <tissue evidence="3 4">Thorax and Abdomen</tissue>
    </source>
</reference>
<evidence type="ECO:0000313" key="2">
    <source>
        <dbReference type="Proteomes" id="UP000829291"/>
    </source>
</evidence>
<keyword evidence="2" id="KW-1185">Reference proteome</keyword>
<name>A0ABM3GI31_NEOLC</name>
<keyword evidence="1" id="KW-0732">Signal</keyword>
<evidence type="ECO:0000313" key="3">
    <source>
        <dbReference type="RefSeq" id="XP_046599938.1"/>
    </source>
</evidence>
<feature type="chain" id="PRO_5045024536" evidence="1">
    <location>
        <begin position="22"/>
        <end position="255"/>
    </location>
</feature>
<feature type="signal peptide" evidence="1">
    <location>
        <begin position="1"/>
        <end position="21"/>
    </location>
</feature>
<dbReference type="RefSeq" id="XP_046599938.1">
    <property type="nucleotide sequence ID" value="XM_046743982.1"/>
</dbReference>
<evidence type="ECO:0000256" key="1">
    <source>
        <dbReference type="SAM" id="SignalP"/>
    </source>
</evidence>
<evidence type="ECO:0000313" key="4">
    <source>
        <dbReference type="RefSeq" id="XP_046599939.1"/>
    </source>
</evidence>
<dbReference type="RefSeq" id="XP_046599939.1">
    <property type="nucleotide sequence ID" value="XM_046743983.1"/>
</dbReference>
<protein>
    <submittedName>
        <fullName evidence="3 4">Uncharacterized protein LOC107217378 isoform X1</fullName>
    </submittedName>
</protein>
<proteinExistence type="predicted"/>
<sequence>MSTNAMLLLGLGLLSFAHTYAAVQRPGVLDTIKSGLEYASSYIDIAKDIADLVATSLGHEKRNRGDNGSDQPSENFAGKKKYFGNQGLVAAFFKLLGLDPTKINAIAVNSAIFLAQMISTAFNLKSKLDRSRGMDLKLEEDQDPLTEDGNWIRGPMRLILDSTNERIQRLVAQAKDENLPKHLVDRIDGLDTDCVRLFVCKAAPVIWAAQNSLRGKGNGSKKWDMTSWLPSRLEFQENGDKCEENHTACRLFPES</sequence>
<dbReference type="GeneID" id="107217378"/>
<accession>A0ABM3GI31</accession>
<organism evidence="2 4">
    <name type="scientific">Neodiprion lecontei</name>
    <name type="common">Redheaded pine sawfly</name>
    <dbReference type="NCBI Taxonomy" id="441921"/>
    <lineage>
        <taxon>Eukaryota</taxon>
        <taxon>Metazoa</taxon>
        <taxon>Ecdysozoa</taxon>
        <taxon>Arthropoda</taxon>
        <taxon>Hexapoda</taxon>
        <taxon>Insecta</taxon>
        <taxon>Pterygota</taxon>
        <taxon>Neoptera</taxon>
        <taxon>Endopterygota</taxon>
        <taxon>Hymenoptera</taxon>
        <taxon>Tenthredinoidea</taxon>
        <taxon>Diprionidae</taxon>
        <taxon>Diprioninae</taxon>
        <taxon>Neodiprion</taxon>
    </lineage>
</organism>
<dbReference type="Proteomes" id="UP000829291">
    <property type="component" value="Chromosome 6"/>
</dbReference>
<gene>
    <name evidence="3 4" type="primary">LOC107217378</name>
</gene>